<dbReference type="Pfam" id="PF00905">
    <property type="entry name" value="Transpeptidase"/>
    <property type="match status" value="1"/>
</dbReference>
<sequence>MKKVWFLLASMIVILALSACQEKPQPDDRLQAYTDLWNKQKFEKMYDSYLTSSTTDTFKKEDFVKRYKDLYKDLEVDNLKVTYKKPQEDQDFKDKEEVKLPITIEMKTLAGEINYEKEVTLTKEKRDDKEDWYIQWDTTFILPNLEEGDKVRIGSIPAKRGEIFDRNGEPLAVNGQAYEIGVVPQDFNEKDLDKLSKLLETTPEYIQEQMGQSWVKPSHLVPLKKYPLTQKEKVEEIVKIGGVLSPKTEAREYPYAEATAHLIGHLGNMTAEKYEKLKDKGYSKEDRVGIRGLEQLFEEKLRGQSGKSIYIEKEDGETETITEIPVKDGENMTLTIDAEMQKTLYQQMKTEAGTATAIHPKTGEVLSLLSTPSYDPNEFVLGISSSRYKALEENPKKPLLNRFSLAYSPGSTMKGITSTVALNNGLDPNKTFSIPDKQWQKDSSWGDYKVTRVFTNDSSVDLESALKFSDNIYFAQIGLETGDKNFVEGLKKFGFGEEIPFTYPITASQVSNNGKISSEIQLADSAFGQGEILMSVLHLANSYCGIINDGTMMKPILLDSEKSAEWKTELLSKEHAELLKTNFRKVVTEGIAGKAAVKGKAIAGKTGTAEIKSEQGTTGTENGSFVSYDQNNPNMVLAILLEDVAERGGSTHTVEVTKRFYESWK</sequence>
<gene>
    <name evidence="11" type="ORF">JOC86_002294</name>
</gene>
<dbReference type="RefSeq" id="WP_239587526.1">
    <property type="nucleotide sequence ID" value="NZ_JAFBDZ010000002.1"/>
</dbReference>
<dbReference type="InterPro" id="IPR001460">
    <property type="entry name" value="PCN-bd_Tpept"/>
</dbReference>
<dbReference type="InterPro" id="IPR036138">
    <property type="entry name" value="PBP_dimer_sf"/>
</dbReference>
<evidence type="ECO:0000256" key="7">
    <source>
        <dbReference type="SAM" id="SignalP"/>
    </source>
</evidence>
<comment type="pathway">
    <text evidence="2">Cell wall biogenesis; peptidoglycan biosynthesis.</text>
</comment>
<dbReference type="Gene3D" id="3.90.1310.10">
    <property type="entry name" value="Penicillin-binding protein 2a (Domain 2)"/>
    <property type="match status" value="1"/>
</dbReference>
<evidence type="ECO:0000256" key="6">
    <source>
        <dbReference type="ARBA" id="ARBA00034000"/>
    </source>
</evidence>
<comment type="subcellular location">
    <subcellularLocation>
        <location evidence="1">Membrane</location>
    </subcellularLocation>
</comment>
<dbReference type="InterPro" id="IPR012338">
    <property type="entry name" value="Beta-lactam/transpept-like"/>
</dbReference>
<dbReference type="SUPFAM" id="SSF56519">
    <property type="entry name" value="Penicillin binding protein dimerisation domain"/>
    <property type="match status" value="1"/>
</dbReference>
<keyword evidence="12" id="KW-1185">Reference proteome</keyword>
<dbReference type="PANTHER" id="PTHR30627:SF25">
    <property type="entry name" value="PENICILLIN-BINDING PROTEIN 3"/>
    <property type="match status" value="1"/>
</dbReference>
<evidence type="ECO:0000256" key="1">
    <source>
        <dbReference type="ARBA" id="ARBA00004370"/>
    </source>
</evidence>
<reference evidence="11 12" key="1">
    <citation type="submission" date="2021-01" db="EMBL/GenBank/DDBJ databases">
        <title>Genomic Encyclopedia of Type Strains, Phase IV (KMG-IV): sequencing the most valuable type-strain genomes for metagenomic binning, comparative biology and taxonomic classification.</title>
        <authorList>
            <person name="Goeker M."/>
        </authorList>
    </citation>
    <scope>NUCLEOTIDE SEQUENCE [LARGE SCALE GENOMIC DNA]</scope>
    <source>
        <strain evidence="11 12">DSM 24834</strain>
    </source>
</reference>
<dbReference type="SUPFAM" id="SSF56601">
    <property type="entry name" value="beta-lactamase/transpeptidase-like"/>
    <property type="match status" value="1"/>
</dbReference>
<evidence type="ECO:0000256" key="5">
    <source>
        <dbReference type="ARBA" id="ARBA00023136"/>
    </source>
</evidence>
<dbReference type="EC" id="3.4.16.4" evidence="4"/>
<dbReference type="Gene3D" id="3.10.450.100">
    <property type="entry name" value="NTF2-like, domain 1"/>
    <property type="match status" value="1"/>
</dbReference>
<dbReference type="PROSITE" id="PS51257">
    <property type="entry name" value="PROKAR_LIPOPROTEIN"/>
    <property type="match status" value="1"/>
</dbReference>
<proteinExistence type="inferred from homology"/>
<evidence type="ECO:0000313" key="11">
    <source>
        <dbReference type="EMBL" id="MBM7585752.1"/>
    </source>
</evidence>
<dbReference type="EMBL" id="JAFBDZ010000002">
    <property type="protein sequence ID" value="MBM7585752.1"/>
    <property type="molecule type" value="Genomic_DNA"/>
</dbReference>
<dbReference type="Pfam" id="PF03717">
    <property type="entry name" value="PBP_dimer"/>
    <property type="match status" value="1"/>
</dbReference>
<dbReference type="PANTHER" id="PTHR30627">
    <property type="entry name" value="PEPTIDOGLYCAN D,D-TRANSPEPTIDASE"/>
    <property type="match status" value="1"/>
</dbReference>
<dbReference type="Proteomes" id="UP001646157">
    <property type="component" value="Unassembled WGS sequence"/>
</dbReference>
<evidence type="ECO:0000259" key="9">
    <source>
        <dbReference type="Pfam" id="PF03717"/>
    </source>
</evidence>
<evidence type="ECO:0000256" key="2">
    <source>
        <dbReference type="ARBA" id="ARBA00004752"/>
    </source>
</evidence>
<dbReference type="SUPFAM" id="SSF54427">
    <property type="entry name" value="NTF2-like"/>
    <property type="match status" value="1"/>
</dbReference>
<feature type="chain" id="PRO_5045917367" description="serine-type D-Ala-D-Ala carboxypeptidase" evidence="7">
    <location>
        <begin position="20"/>
        <end position="665"/>
    </location>
</feature>
<evidence type="ECO:0000259" key="8">
    <source>
        <dbReference type="Pfam" id="PF00905"/>
    </source>
</evidence>
<evidence type="ECO:0000313" key="12">
    <source>
        <dbReference type="Proteomes" id="UP001646157"/>
    </source>
</evidence>
<dbReference type="InterPro" id="IPR005311">
    <property type="entry name" value="PBP_dimer"/>
</dbReference>
<feature type="signal peptide" evidence="7">
    <location>
        <begin position="1"/>
        <end position="19"/>
    </location>
</feature>
<dbReference type="Pfam" id="PF05223">
    <property type="entry name" value="MecA_N"/>
    <property type="match status" value="1"/>
</dbReference>
<keyword evidence="7" id="KW-0732">Signal</keyword>
<name>A0ABS2ND17_9BACI</name>
<comment type="catalytic activity">
    <reaction evidence="6">
        <text>Preferential cleavage: (Ac)2-L-Lys-D-Ala-|-D-Ala. Also transpeptidation of peptidyl-alanyl moieties that are N-acyl substituents of D-alanine.</text>
        <dbReference type="EC" id="3.4.16.4"/>
    </reaction>
</comment>
<dbReference type="InterPro" id="IPR032710">
    <property type="entry name" value="NTF2-like_dom_sf"/>
</dbReference>
<organism evidence="11 12">
    <name type="scientific">Rossellomorea pakistanensis</name>
    <dbReference type="NCBI Taxonomy" id="992288"/>
    <lineage>
        <taxon>Bacteria</taxon>
        <taxon>Bacillati</taxon>
        <taxon>Bacillota</taxon>
        <taxon>Bacilli</taxon>
        <taxon>Bacillales</taxon>
        <taxon>Bacillaceae</taxon>
        <taxon>Rossellomorea</taxon>
    </lineage>
</organism>
<dbReference type="InterPro" id="IPR007887">
    <property type="entry name" value="MecA_N"/>
</dbReference>
<keyword evidence="5" id="KW-0472">Membrane</keyword>
<feature type="domain" description="Penicillin-binding protein transpeptidase" evidence="8">
    <location>
        <begin position="353"/>
        <end position="661"/>
    </location>
</feature>
<protein>
    <recommendedName>
        <fullName evidence="4">serine-type D-Ala-D-Ala carboxypeptidase</fullName>
        <ecNumber evidence="4">3.4.16.4</ecNumber>
    </recommendedName>
</protein>
<feature type="domain" description="Penicillin-binding protein dimerisation" evidence="9">
    <location>
        <begin position="156"/>
        <end position="317"/>
    </location>
</feature>
<comment type="similarity">
    <text evidence="3">Belongs to the transpeptidase family.</text>
</comment>
<dbReference type="InterPro" id="IPR050515">
    <property type="entry name" value="Beta-lactam/transpept"/>
</dbReference>
<dbReference type="Gene3D" id="3.40.710.10">
    <property type="entry name" value="DD-peptidase/beta-lactamase superfamily"/>
    <property type="match status" value="1"/>
</dbReference>
<dbReference type="Gene3D" id="3.30.1390.30">
    <property type="entry name" value="Penicillin-binding protein 2a, domain 3"/>
    <property type="match status" value="1"/>
</dbReference>
<comment type="caution">
    <text evidence="11">The sequence shown here is derived from an EMBL/GenBank/DDBJ whole genome shotgun (WGS) entry which is preliminary data.</text>
</comment>
<evidence type="ECO:0000256" key="3">
    <source>
        <dbReference type="ARBA" id="ARBA00007171"/>
    </source>
</evidence>
<accession>A0ABS2ND17</accession>
<feature type="domain" description="NTF2-like N-terminal transpeptidase" evidence="10">
    <location>
        <begin position="26"/>
        <end position="149"/>
    </location>
</feature>
<evidence type="ECO:0000256" key="4">
    <source>
        <dbReference type="ARBA" id="ARBA00012448"/>
    </source>
</evidence>
<evidence type="ECO:0000259" key="10">
    <source>
        <dbReference type="Pfam" id="PF05223"/>
    </source>
</evidence>